<reference evidence="2" key="1">
    <citation type="submission" date="2021-02" db="EMBL/GenBank/DDBJ databases">
        <authorList>
            <person name="Nowell W R."/>
        </authorList>
    </citation>
    <scope>NUCLEOTIDE SEQUENCE</scope>
</reference>
<dbReference type="EMBL" id="CAJOBJ010000137">
    <property type="protein sequence ID" value="CAF3798242.1"/>
    <property type="molecule type" value="Genomic_DNA"/>
</dbReference>
<accession>A0A8S2J9H4</accession>
<feature type="compositionally biased region" description="Acidic residues" evidence="1">
    <location>
        <begin position="107"/>
        <end position="118"/>
    </location>
</feature>
<dbReference type="InterPro" id="IPR038538">
    <property type="entry name" value="MTERF_sf"/>
</dbReference>
<evidence type="ECO:0000256" key="1">
    <source>
        <dbReference type="SAM" id="MobiDB-lite"/>
    </source>
</evidence>
<feature type="region of interest" description="Disordered" evidence="1">
    <location>
        <begin position="86"/>
        <end position="119"/>
    </location>
</feature>
<feature type="compositionally biased region" description="Polar residues" evidence="1">
    <location>
        <begin position="560"/>
        <end position="570"/>
    </location>
</feature>
<dbReference type="Gene3D" id="1.25.70.10">
    <property type="entry name" value="Transcription termination factor 3, mitochondrial"/>
    <property type="match status" value="1"/>
</dbReference>
<feature type="region of interest" description="Disordered" evidence="1">
    <location>
        <begin position="535"/>
        <end position="570"/>
    </location>
</feature>
<feature type="compositionally biased region" description="Low complexity" evidence="1">
    <location>
        <begin position="97"/>
        <end position="106"/>
    </location>
</feature>
<protein>
    <submittedName>
        <fullName evidence="2">Uncharacterized protein</fullName>
    </submittedName>
</protein>
<sequence length="570" mass="66635">MTTSDGVTLRHPGISIADIHPRLDIDTISILSSQSDSIQHLSYLESDDEGKGLVNSTTSRLNDTINQTYQPSALKKDWIVYLTKPTNDNHDKRHQSSSDNESSSSISDDDESEQDYIEDPWTINTVQREYYTKQFKNLQTDTNKVINGHIAKEFFERSNLPTKMFSSIRLQCYRILSSPAVRYASSKKKQVSPSSAPIINHNWFDMTSEICPTDTSNLSSVPDSSFNKRIIQYLSDSIKTPLSTHVNQHLLNSFQTWSPKEFYDLITILGSYGLQPVDVLRLLVNLPSSDKSIVTIENFKQCFENLLKLQLDTTTRSILISNDPDLIQYDISYLRERFDVLLCYFTKREINKLVRTHKKLFSENWTDLDYKINYLRIMLFASTRDLVESGALAHTIDHIRQRYLFVYRAGLFKRVRREEQYVTQRDLNINLIDVFSTSLTTFLKRTTNNLLRQDDYQAFIDSLQYETFDDEFERYLTLDKNRKNWSRSNVAIEKRERRQWMSEFDMYNNIDDEDHGDDDDETSLTLINEKSLALKNDEEKPSPWHTLSDFGRDRHRNRKLAQNSDPNIRL</sequence>
<organism evidence="2 3">
    <name type="scientific">Rotaria magnacalcarata</name>
    <dbReference type="NCBI Taxonomy" id="392030"/>
    <lineage>
        <taxon>Eukaryota</taxon>
        <taxon>Metazoa</taxon>
        <taxon>Spiralia</taxon>
        <taxon>Gnathifera</taxon>
        <taxon>Rotifera</taxon>
        <taxon>Eurotatoria</taxon>
        <taxon>Bdelloidea</taxon>
        <taxon>Philodinida</taxon>
        <taxon>Philodinidae</taxon>
        <taxon>Rotaria</taxon>
    </lineage>
</organism>
<proteinExistence type="predicted"/>
<dbReference type="Proteomes" id="UP000681720">
    <property type="component" value="Unassembled WGS sequence"/>
</dbReference>
<name>A0A8S2J9H4_9BILA</name>
<dbReference type="Gene3D" id="1.10.238.10">
    <property type="entry name" value="EF-hand"/>
    <property type="match status" value="1"/>
</dbReference>
<gene>
    <name evidence="2" type="ORF">GIL414_LOCUS937</name>
</gene>
<feature type="compositionally biased region" description="Basic and acidic residues" evidence="1">
    <location>
        <begin position="87"/>
        <end position="96"/>
    </location>
</feature>
<evidence type="ECO:0000313" key="2">
    <source>
        <dbReference type="EMBL" id="CAF3798242.1"/>
    </source>
</evidence>
<comment type="caution">
    <text evidence="2">The sequence shown here is derived from an EMBL/GenBank/DDBJ whole genome shotgun (WGS) entry which is preliminary data.</text>
</comment>
<dbReference type="AlphaFoldDB" id="A0A8S2J9H4"/>
<evidence type="ECO:0000313" key="3">
    <source>
        <dbReference type="Proteomes" id="UP000681720"/>
    </source>
</evidence>